<comment type="subcellular location">
    <subcellularLocation>
        <location evidence="3">Endosome</location>
        <location evidence="3">Multivesicular body membrane</location>
        <topology evidence="3">Single-pass type II membrane protein</topology>
    </subcellularLocation>
    <subcellularLocation>
        <location evidence="2">Prevacuolar compartment membrane</location>
        <topology evidence="2">Single-pass type II membrane protein</topology>
    </subcellularLocation>
</comment>
<reference evidence="23 24" key="1">
    <citation type="submission" date="2016-03" db="EMBL/GenBank/DDBJ databases">
        <authorList>
            <person name="Devillers H."/>
        </authorList>
    </citation>
    <scope>NUCLEOTIDE SEQUENCE [LARGE SCALE GENOMIC DNA]</scope>
    <source>
        <strain evidence="23">CBS 11717</strain>
    </source>
</reference>
<dbReference type="Proteomes" id="UP000191024">
    <property type="component" value="Chromosome G"/>
</dbReference>
<gene>
    <name evidence="23" type="ORF">LAMI_0G11738G</name>
</gene>
<organism evidence="23 24">
    <name type="scientific">Lachancea mirantina</name>
    <dbReference type="NCBI Taxonomy" id="1230905"/>
    <lineage>
        <taxon>Eukaryota</taxon>
        <taxon>Fungi</taxon>
        <taxon>Dikarya</taxon>
        <taxon>Ascomycota</taxon>
        <taxon>Saccharomycotina</taxon>
        <taxon>Saccharomycetes</taxon>
        <taxon>Saccharomycetales</taxon>
        <taxon>Saccharomycetaceae</taxon>
        <taxon>Lachancea</taxon>
    </lineage>
</organism>
<keyword evidence="15" id="KW-0072">Autophagy</keyword>
<evidence type="ECO:0000256" key="10">
    <source>
        <dbReference type="ARBA" id="ARBA00022753"/>
    </source>
</evidence>
<keyword evidence="13" id="KW-0735">Signal-anchor</keyword>
<keyword evidence="18" id="KW-0325">Glycoprotein</keyword>
<keyword evidence="10" id="KW-0967">Endosome</keyword>
<dbReference type="GO" id="GO:0046461">
    <property type="term" value="P:neutral lipid catabolic process"/>
    <property type="evidence" value="ECO:0007669"/>
    <property type="project" value="TreeGrafter"/>
</dbReference>
<comment type="similarity">
    <text evidence="4">Belongs to the AB hydrolase superfamily. Lipase family.</text>
</comment>
<dbReference type="GO" id="GO:0006660">
    <property type="term" value="P:phosphatidylserine catabolic process"/>
    <property type="evidence" value="ECO:0007669"/>
    <property type="project" value="TreeGrafter"/>
</dbReference>
<keyword evidence="17 21" id="KW-0472">Membrane</keyword>
<dbReference type="GO" id="GO:0004806">
    <property type="term" value="F:triacylglycerol lipase activity"/>
    <property type="evidence" value="ECO:0007669"/>
    <property type="project" value="UniProtKB-EC"/>
</dbReference>
<dbReference type="GO" id="GO:0032585">
    <property type="term" value="C:multivesicular body membrane"/>
    <property type="evidence" value="ECO:0007669"/>
    <property type="project" value="UniProtKB-SubCell"/>
</dbReference>
<evidence type="ECO:0000256" key="19">
    <source>
        <dbReference type="ARBA" id="ARBA00024663"/>
    </source>
</evidence>
<evidence type="ECO:0000256" key="14">
    <source>
        <dbReference type="ARBA" id="ARBA00022989"/>
    </source>
</evidence>
<evidence type="ECO:0000256" key="6">
    <source>
        <dbReference type="ARBA" id="ARBA00013279"/>
    </source>
</evidence>
<evidence type="ECO:0000256" key="16">
    <source>
        <dbReference type="ARBA" id="ARBA00023098"/>
    </source>
</evidence>
<evidence type="ECO:0000313" key="23">
    <source>
        <dbReference type="EMBL" id="SCV01474.1"/>
    </source>
</evidence>
<dbReference type="Gene3D" id="3.40.50.1820">
    <property type="entry name" value="alpha/beta hydrolase"/>
    <property type="match status" value="1"/>
</dbReference>
<feature type="domain" description="Fungal lipase-type" evidence="22">
    <location>
        <begin position="282"/>
        <end position="343"/>
    </location>
</feature>
<dbReference type="OrthoDB" id="58570at2759"/>
<evidence type="ECO:0000256" key="4">
    <source>
        <dbReference type="ARBA" id="ARBA00010701"/>
    </source>
</evidence>
<feature type="transmembrane region" description="Helical" evidence="21">
    <location>
        <begin position="20"/>
        <end position="37"/>
    </location>
</feature>
<dbReference type="PANTHER" id="PTHR47175">
    <property type="entry name" value="LIPASE ATG15-RELATED"/>
    <property type="match status" value="1"/>
</dbReference>
<evidence type="ECO:0000256" key="3">
    <source>
        <dbReference type="ARBA" id="ARBA00004343"/>
    </source>
</evidence>
<dbReference type="EC" id="3.1.1.3" evidence="6"/>
<accession>A0A1G4KB40</accession>
<keyword evidence="12" id="KW-0442">Lipid degradation</keyword>
<evidence type="ECO:0000256" key="20">
    <source>
        <dbReference type="ARBA" id="ARBA00029828"/>
    </source>
</evidence>
<proteinExistence type="inferred from homology"/>
<dbReference type="GO" id="GO:0034496">
    <property type="term" value="P:multivesicular body membrane disassembly"/>
    <property type="evidence" value="ECO:0007669"/>
    <property type="project" value="TreeGrafter"/>
</dbReference>
<name>A0A1G4KB40_9SACH</name>
<evidence type="ECO:0000256" key="7">
    <source>
        <dbReference type="ARBA" id="ARBA00018542"/>
    </source>
</evidence>
<evidence type="ECO:0000256" key="12">
    <source>
        <dbReference type="ARBA" id="ARBA00022963"/>
    </source>
</evidence>
<evidence type="ECO:0000256" key="11">
    <source>
        <dbReference type="ARBA" id="ARBA00022801"/>
    </source>
</evidence>
<evidence type="ECO:0000256" key="17">
    <source>
        <dbReference type="ARBA" id="ARBA00023136"/>
    </source>
</evidence>
<keyword evidence="9 21" id="KW-0812">Transmembrane</keyword>
<keyword evidence="24" id="KW-1185">Reference proteome</keyword>
<dbReference type="SUPFAM" id="SSF53474">
    <property type="entry name" value="alpha/beta-Hydrolases"/>
    <property type="match status" value="1"/>
</dbReference>
<dbReference type="GO" id="GO:0004620">
    <property type="term" value="F:phospholipase activity"/>
    <property type="evidence" value="ECO:0007669"/>
    <property type="project" value="TreeGrafter"/>
</dbReference>
<evidence type="ECO:0000256" key="5">
    <source>
        <dbReference type="ARBA" id="ARBA00011137"/>
    </source>
</evidence>
<dbReference type="GO" id="GO:0005775">
    <property type="term" value="C:vacuolar lumen"/>
    <property type="evidence" value="ECO:0007669"/>
    <property type="project" value="TreeGrafter"/>
</dbReference>
<dbReference type="InterPro" id="IPR029058">
    <property type="entry name" value="AB_hydrolase_fold"/>
</dbReference>
<dbReference type="EMBL" id="LT598469">
    <property type="protein sequence ID" value="SCV01474.1"/>
    <property type="molecule type" value="Genomic_DNA"/>
</dbReference>
<protein>
    <recommendedName>
        <fullName evidence="7">Putative lipase ATG15</fullName>
        <ecNumber evidence="6">3.1.1.3</ecNumber>
    </recommendedName>
    <alternativeName>
        <fullName evidence="20">Autophagy-related protein 15</fullName>
    </alternativeName>
    <alternativeName>
        <fullName evidence="8">Putative lipase atg15</fullName>
    </alternativeName>
</protein>
<dbReference type="GO" id="GO:0034727">
    <property type="term" value="P:piecemeal microautophagy of the nucleus"/>
    <property type="evidence" value="ECO:0007669"/>
    <property type="project" value="TreeGrafter"/>
</dbReference>
<keyword evidence="14 21" id="KW-1133">Transmembrane helix</keyword>
<dbReference type="AlphaFoldDB" id="A0A1G4KB40"/>
<evidence type="ECO:0000256" key="18">
    <source>
        <dbReference type="ARBA" id="ARBA00023180"/>
    </source>
</evidence>
<evidence type="ECO:0000256" key="1">
    <source>
        <dbReference type="ARBA" id="ARBA00001024"/>
    </source>
</evidence>
<evidence type="ECO:0000256" key="8">
    <source>
        <dbReference type="ARBA" id="ARBA00019241"/>
    </source>
</evidence>
<comment type="catalytic activity">
    <reaction evidence="1">
        <text>a triacylglycerol + H2O = a diacylglycerol + a fatty acid + H(+)</text>
        <dbReference type="Rhea" id="RHEA:12044"/>
        <dbReference type="ChEBI" id="CHEBI:15377"/>
        <dbReference type="ChEBI" id="CHEBI:15378"/>
        <dbReference type="ChEBI" id="CHEBI:17855"/>
        <dbReference type="ChEBI" id="CHEBI:18035"/>
        <dbReference type="ChEBI" id="CHEBI:28868"/>
        <dbReference type="EC" id="3.1.1.3"/>
    </reaction>
</comment>
<evidence type="ECO:0000256" key="9">
    <source>
        <dbReference type="ARBA" id="ARBA00022692"/>
    </source>
</evidence>
<evidence type="ECO:0000259" key="22">
    <source>
        <dbReference type="Pfam" id="PF01764"/>
    </source>
</evidence>
<dbReference type="Pfam" id="PF01764">
    <property type="entry name" value="Lipase_3"/>
    <property type="match status" value="1"/>
</dbReference>
<evidence type="ECO:0000313" key="24">
    <source>
        <dbReference type="Proteomes" id="UP000191024"/>
    </source>
</evidence>
<keyword evidence="11" id="KW-0378">Hydrolase</keyword>
<evidence type="ECO:0000256" key="15">
    <source>
        <dbReference type="ARBA" id="ARBA00023006"/>
    </source>
</evidence>
<dbReference type="STRING" id="1230905.A0A1G4KB40"/>
<dbReference type="InterPro" id="IPR002921">
    <property type="entry name" value="Fungal_lipase-type"/>
</dbReference>
<comment type="subunit">
    <text evidence="5">Binds to both phosphatidylinositol (PI) and phosphatidylinositol 3,5-bisphosphate (PIP2).</text>
</comment>
<keyword evidence="16" id="KW-0443">Lipid metabolism</keyword>
<dbReference type="CDD" id="cd00519">
    <property type="entry name" value="Lipase_3"/>
    <property type="match status" value="1"/>
</dbReference>
<dbReference type="InterPro" id="IPR050805">
    <property type="entry name" value="ATG15_Lipase"/>
</dbReference>
<comment type="function">
    <text evidence="19">Lipase which is essential for lysis of subvacuolar cytoplasm to vacuole targeted bodies and intravacuolar autophagic bodies. Involved in the lysis of intravacuolar multivesicular body (MVB) vesicles. The intravacuolar membrane disintegration by ATG15 is critical to life span extension.</text>
</comment>
<evidence type="ECO:0000256" key="13">
    <source>
        <dbReference type="ARBA" id="ARBA00022968"/>
    </source>
</evidence>
<evidence type="ECO:0000256" key="2">
    <source>
        <dbReference type="ARBA" id="ARBA00004270"/>
    </source>
</evidence>
<dbReference type="PANTHER" id="PTHR47175:SF2">
    <property type="entry name" value="LIPASE ATG15-RELATED"/>
    <property type="match status" value="1"/>
</dbReference>
<sequence>MKEARRFNGKSERWRTSTQIFFLLIIVGSVVYAYLGHAHRYEVPKGNSSSEPLTVSLKLKSLVKQGTGGKPLMQELKLTSEDVEEGRRAFTNMRVEQNGDDENVKELWTTNPKYSTDNPLDYTFALHAQPIELKRMKHRDPQFVESYLDFALYNPEMASRVNLEWEDEIVLAPNVSDKDTVVNLALMSSNAYVRLPHTGDWRNVSEPWNSTDGVGHGWDSDGIRGHIFANEESNVVVIAIKGTSARGLPGSGEDETTANDKLNDNLLFSCCCARVSYLWTTVCDCFVKSYTCDETCLEHELRRKDRYFSGVLKVYKHVLKKYPDANVWVTGHSLGGALASLLGRTFGLPVVTFEAPPELLPSKRLHLPSPPGLPDYLEGVWHFGHTADPIFVGTCNGASSSCSIAGYAFETSCHSGRVCVYDAVNDLGWHVNMLNHRIHTVIDNVLNGYEDVAKCEKPAPCIDCYNWNFIRDRDSKPSKTITSTITSSTLSATTTPPETSSCVGRNWYGKCTMHG</sequence>
<evidence type="ECO:0000256" key="21">
    <source>
        <dbReference type="SAM" id="Phobius"/>
    </source>
</evidence>